<dbReference type="SUPFAM" id="SSF49410">
    <property type="entry name" value="Alpha-macroglobulin receptor domain"/>
    <property type="match status" value="1"/>
</dbReference>
<evidence type="ECO:0000313" key="3">
    <source>
        <dbReference type="Proteomes" id="UP001497623"/>
    </source>
</evidence>
<keyword evidence="3" id="KW-1185">Reference proteome</keyword>
<dbReference type="AlphaFoldDB" id="A0AAV2SCS4"/>
<dbReference type="GO" id="GO:0005615">
    <property type="term" value="C:extracellular space"/>
    <property type="evidence" value="ECO:0007669"/>
    <property type="project" value="InterPro"/>
</dbReference>
<dbReference type="Pfam" id="PF07678">
    <property type="entry name" value="TED_complement"/>
    <property type="match status" value="1"/>
</dbReference>
<dbReference type="SUPFAM" id="SSF48239">
    <property type="entry name" value="Terpenoid cyclases/Protein prenyltransferases"/>
    <property type="match status" value="1"/>
</dbReference>
<organism evidence="2 3">
    <name type="scientific">Meganyctiphanes norvegica</name>
    <name type="common">Northern krill</name>
    <name type="synonym">Thysanopoda norvegica</name>
    <dbReference type="NCBI Taxonomy" id="48144"/>
    <lineage>
        <taxon>Eukaryota</taxon>
        <taxon>Metazoa</taxon>
        <taxon>Ecdysozoa</taxon>
        <taxon>Arthropoda</taxon>
        <taxon>Crustacea</taxon>
        <taxon>Multicrustacea</taxon>
        <taxon>Malacostraca</taxon>
        <taxon>Eumalacostraca</taxon>
        <taxon>Eucarida</taxon>
        <taxon>Euphausiacea</taxon>
        <taxon>Euphausiidae</taxon>
        <taxon>Meganyctiphanes</taxon>
    </lineage>
</organism>
<dbReference type="InterPro" id="IPR050473">
    <property type="entry name" value="A2M/Complement_sys"/>
</dbReference>
<dbReference type="PANTHER" id="PTHR11412:SF171">
    <property type="entry name" value="PREGNANCY ZONE PROTEIN-LIKE PROTEIN"/>
    <property type="match status" value="1"/>
</dbReference>
<feature type="domain" description="Alpha-macroglobulin receptor-binding" evidence="1">
    <location>
        <begin position="292"/>
        <end position="379"/>
    </location>
</feature>
<dbReference type="InterPro" id="IPR011626">
    <property type="entry name" value="Alpha-macroglobulin_TED"/>
</dbReference>
<proteinExistence type="predicted"/>
<name>A0AAV2SCS4_MEGNR</name>
<dbReference type="Pfam" id="PF07677">
    <property type="entry name" value="A2M_recep"/>
    <property type="match status" value="1"/>
</dbReference>
<reference evidence="2 3" key="1">
    <citation type="submission" date="2024-05" db="EMBL/GenBank/DDBJ databases">
        <authorList>
            <person name="Wallberg A."/>
        </authorList>
    </citation>
    <scope>NUCLEOTIDE SEQUENCE [LARGE SCALE GENOMIC DNA]</scope>
</reference>
<feature type="non-terminal residue" evidence="2">
    <location>
        <position position="1"/>
    </location>
</feature>
<protein>
    <recommendedName>
        <fullName evidence="1">Alpha-macroglobulin receptor-binding domain-containing protein</fullName>
    </recommendedName>
</protein>
<comment type="caution">
    <text evidence="2">The sequence shown here is derived from an EMBL/GenBank/DDBJ whole genome shotgun (WGS) entry which is preliminary data.</text>
</comment>
<dbReference type="PANTHER" id="PTHR11412">
    <property type="entry name" value="MACROGLOBULIN / COMPLEMENT"/>
    <property type="match status" value="1"/>
</dbReference>
<dbReference type="InterPro" id="IPR008930">
    <property type="entry name" value="Terpenoid_cyclase/PrenylTrfase"/>
</dbReference>
<evidence type="ECO:0000259" key="1">
    <source>
        <dbReference type="SMART" id="SM01361"/>
    </source>
</evidence>
<dbReference type="EMBL" id="CAXKWB010053489">
    <property type="protein sequence ID" value="CAL4174389.1"/>
    <property type="molecule type" value="Genomic_DNA"/>
</dbReference>
<dbReference type="InterPro" id="IPR036595">
    <property type="entry name" value="A-macroglobulin_rcpt-bd_sf"/>
</dbReference>
<evidence type="ECO:0000313" key="2">
    <source>
        <dbReference type="EMBL" id="CAL4174389.1"/>
    </source>
</evidence>
<accession>A0AAV2SCS4</accession>
<sequence length="389" mass="42105">VNENDLIASKDWLESLQQKDGCFELVGNVIHKDMKGGLEGSDSDHLGPLTSYVLISLLEANMSTSVDTIDMAISCITNASRTTYYTEALSAYALALSADENATSFIMSAYKLVIAEDMSPSSSVSTSVLVEAMSYVLLAMLTMSDSYVAEIANLVQIITKHSNGEGGFVSTQDTVVALQALAKYSEVFKPSDDSSLEVEVTRGEENWTFNVDDSNQLLVQIESMDVKDMPAYNVSVTATGEGCALVSSILRYNIPTFGEVEAFSASISANAMDDCIVGIGVCASYILPDGESNMAIMQFDLTTGFMPVIETLDSLLIGKIIKRYEVDEGLVTLYFDSLSAIPTCMKFKADREVTVADAKAATFTLYDYYDPKLTISQNFLMKVGEGCSD</sequence>
<dbReference type="Proteomes" id="UP001497623">
    <property type="component" value="Unassembled WGS sequence"/>
</dbReference>
<dbReference type="Gene3D" id="2.60.40.690">
    <property type="entry name" value="Alpha-macroglobulin, receptor-binding domain"/>
    <property type="match status" value="1"/>
</dbReference>
<gene>
    <name evidence="2" type="ORF">MNOR_LOCUS34514</name>
</gene>
<dbReference type="SMART" id="SM01361">
    <property type="entry name" value="A2M_recep"/>
    <property type="match status" value="1"/>
</dbReference>
<dbReference type="InterPro" id="IPR009048">
    <property type="entry name" value="A-macroglobulin_rcpt-bd"/>
</dbReference>
<dbReference type="Gene3D" id="1.50.10.20">
    <property type="match status" value="1"/>
</dbReference>